<accession>A0A382ST64</accession>
<dbReference type="EMBL" id="UINC01131335">
    <property type="protein sequence ID" value="SVD12973.1"/>
    <property type="molecule type" value="Genomic_DNA"/>
</dbReference>
<name>A0A382ST64_9ZZZZ</name>
<sequence length="90" mass="10244">MKASEYINYLVNGEAYKLAIQDVGDLAVNPAVAPSALQETNRTKFINYLNLANLAIHKRFHLLQKQYEIDNPTNDEEYVLPEDFLAPVYA</sequence>
<dbReference type="AlphaFoldDB" id="A0A382ST64"/>
<reference evidence="1" key="1">
    <citation type="submission" date="2018-05" db="EMBL/GenBank/DDBJ databases">
        <authorList>
            <person name="Lanie J.A."/>
            <person name="Ng W.-L."/>
            <person name="Kazmierczak K.M."/>
            <person name="Andrzejewski T.M."/>
            <person name="Davidsen T.M."/>
            <person name="Wayne K.J."/>
            <person name="Tettelin H."/>
            <person name="Glass J.I."/>
            <person name="Rusch D."/>
            <person name="Podicherti R."/>
            <person name="Tsui H.-C.T."/>
            <person name="Winkler M.E."/>
        </authorList>
    </citation>
    <scope>NUCLEOTIDE SEQUENCE</scope>
</reference>
<gene>
    <name evidence="1" type="ORF">METZ01_LOCUS365827</name>
</gene>
<proteinExistence type="predicted"/>
<protein>
    <submittedName>
        <fullName evidence="1">Uncharacterized protein</fullName>
    </submittedName>
</protein>
<organism evidence="1">
    <name type="scientific">marine metagenome</name>
    <dbReference type="NCBI Taxonomy" id="408172"/>
    <lineage>
        <taxon>unclassified sequences</taxon>
        <taxon>metagenomes</taxon>
        <taxon>ecological metagenomes</taxon>
    </lineage>
</organism>
<evidence type="ECO:0000313" key="1">
    <source>
        <dbReference type="EMBL" id="SVD12973.1"/>
    </source>
</evidence>
<feature type="non-terminal residue" evidence="1">
    <location>
        <position position="90"/>
    </location>
</feature>